<dbReference type="SMART" id="SM00382">
    <property type="entry name" value="AAA"/>
    <property type="match status" value="1"/>
</dbReference>
<keyword evidence="3" id="KW-0067">ATP-binding</keyword>
<gene>
    <name evidence="5" type="ORF">UFOPK2786_00186</name>
</gene>
<dbReference type="GO" id="GO:0005524">
    <property type="term" value="F:ATP binding"/>
    <property type="evidence" value="ECO:0007669"/>
    <property type="project" value="UniProtKB-KW"/>
</dbReference>
<keyword evidence="2" id="KW-0547">Nucleotide-binding</keyword>
<evidence type="ECO:0000313" key="5">
    <source>
        <dbReference type="EMBL" id="CAB4731083.1"/>
    </source>
</evidence>
<dbReference type="GO" id="GO:1903805">
    <property type="term" value="P:L-valine import across plasma membrane"/>
    <property type="evidence" value="ECO:0007669"/>
    <property type="project" value="TreeGrafter"/>
</dbReference>
<proteinExistence type="predicted"/>
<evidence type="ECO:0000259" key="4">
    <source>
        <dbReference type="PROSITE" id="PS50893"/>
    </source>
</evidence>
<dbReference type="GO" id="GO:0015188">
    <property type="term" value="F:L-isoleucine transmembrane transporter activity"/>
    <property type="evidence" value="ECO:0007669"/>
    <property type="project" value="TreeGrafter"/>
</dbReference>
<dbReference type="InterPro" id="IPR051120">
    <property type="entry name" value="ABC_AA/LPS_Transport"/>
</dbReference>
<dbReference type="InterPro" id="IPR003593">
    <property type="entry name" value="AAA+_ATPase"/>
</dbReference>
<dbReference type="PANTHER" id="PTHR45772:SF7">
    <property type="entry name" value="AMINO ACID ABC TRANSPORTER ATP-BINDING PROTEIN"/>
    <property type="match status" value="1"/>
</dbReference>
<evidence type="ECO:0000256" key="1">
    <source>
        <dbReference type="ARBA" id="ARBA00022448"/>
    </source>
</evidence>
<dbReference type="InterPro" id="IPR027417">
    <property type="entry name" value="P-loop_NTPase"/>
</dbReference>
<feature type="domain" description="ABC transporter" evidence="4">
    <location>
        <begin position="16"/>
        <end position="267"/>
    </location>
</feature>
<name>A0A6J6S8L3_9ZZZZ</name>
<dbReference type="Gene3D" id="3.40.50.300">
    <property type="entry name" value="P-loop containing nucleotide triphosphate hydrolases"/>
    <property type="match status" value="1"/>
</dbReference>
<evidence type="ECO:0000256" key="2">
    <source>
        <dbReference type="ARBA" id="ARBA00022741"/>
    </source>
</evidence>
<reference evidence="5" key="1">
    <citation type="submission" date="2020-05" db="EMBL/GenBank/DDBJ databases">
        <authorList>
            <person name="Chiriac C."/>
            <person name="Salcher M."/>
            <person name="Ghai R."/>
            <person name="Kavagutti S V."/>
        </authorList>
    </citation>
    <scope>NUCLEOTIDE SEQUENCE</scope>
</reference>
<dbReference type="CDD" id="cd03219">
    <property type="entry name" value="ABC_Mj1267_LivG_branched"/>
    <property type="match status" value="1"/>
</dbReference>
<accession>A0A6J6S8L3</accession>
<dbReference type="GO" id="GO:0015808">
    <property type="term" value="P:L-alanine transport"/>
    <property type="evidence" value="ECO:0007669"/>
    <property type="project" value="TreeGrafter"/>
</dbReference>
<dbReference type="EMBL" id="CAEZYW010000016">
    <property type="protein sequence ID" value="CAB4731083.1"/>
    <property type="molecule type" value="Genomic_DNA"/>
</dbReference>
<evidence type="ECO:0000256" key="3">
    <source>
        <dbReference type="ARBA" id="ARBA00022840"/>
    </source>
</evidence>
<dbReference type="PROSITE" id="PS50893">
    <property type="entry name" value="ABC_TRANSPORTER_2"/>
    <property type="match status" value="1"/>
</dbReference>
<sequence length="273" mass="29978">MMSGSPESESNPTPALELIDITKRFGGLTSLDALSLAVAPSEILSVIGPNGAGKTTFFNVITGVYTPDEGDVLLFGESIRGVDPHKVARRGVARTFQNVRLFQNLTVRENITAAMYGRTNASLFDIVFRTPRARREERENEERVLDALSFFGTRLQGYRLDQPAYSLSYANRRRLEVARAMATGASVLLLDEPAAGMNPKETQEITEIIGRLRDERSYTIVVIEHDMHVVEGVSDRVIALDHGVKIAEGSFEDVATHPAVIEAYLGRGSAARK</sequence>
<dbReference type="GO" id="GO:0016887">
    <property type="term" value="F:ATP hydrolysis activity"/>
    <property type="evidence" value="ECO:0007669"/>
    <property type="project" value="InterPro"/>
</dbReference>
<dbReference type="GO" id="GO:0005886">
    <property type="term" value="C:plasma membrane"/>
    <property type="evidence" value="ECO:0007669"/>
    <property type="project" value="TreeGrafter"/>
</dbReference>
<dbReference type="Pfam" id="PF12399">
    <property type="entry name" value="BCA_ABC_TP_C"/>
    <property type="match status" value="1"/>
</dbReference>
<dbReference type="FunFam" id="3.40.50.300:FF:000421">
    <property type="entry name" value="Branched-chain amino acid ABC transporter ATP-binding protein"/>
    <property type="match status" value="1"/>
</dbReference>
<dbReference type="SUPFAM" id="SSF52540">
    <property type="entry name" value="P-loop containing nucleoside triphosphate hydrolases"/>
    <property type="match status" value="1"/>
</dbReference>
<dbReference type="GO" id="GO:0005304">
    <property type="term" value="F:L-valine transmembrane transporter activity"/>
    <property type="evidence" value="ECO:0007669"/>
    <property type="project" value="TreeGrafter"/>
</dbReference>
<dbReference type="GO" id="GO:0015192">
    <property type="term" value="F:L-phenylalanine transmembrane transporter activity"/>
    <property type="evidence" value="ECO:0007669"/>
    <property type="project" value="TreeGrafter"/>
</dbReference>
<dbReference type="GO" id="GO:0042941">
    <property type="term" value="P:D-alanine transmembrane transport"/>
    <property type="evidence" value="ECO:0007669"/>
    <property type="project" value="TreeGrafter"/>
</dbReference>
<dbReference type="InterPro" id="IPR003439">
    <property type="entry name" value="ABC_transporter-like_ATP-bd"/>
</dbReference>
<dbReference type="InterPro" id="IPR032823">
    <property type="entry name" value="BCA_ABC_TP_C"/>
</dbReference>
<protein>
    <submittedName>
        <fullName evidence="5">Unannotated protein</fullName>
    </submittedName>
</protein>
<dbReference type="GO" id="GO:1903806">
    <property type="term" value="P:L-isoleucine import across plasma membrane"/>
    <property type="evidence" value="ECO:0007669"/>
    <property type="project" value="TreeGrafter"/>
</dbReference>
<dbReference type="Pfam" id="PF00005">
    <property type="entry name" value="ABC_tran"/>
    <property type="match status" value="1"/>
</dbReference>
<dbReference type="AlphaFoldDB" id="A0A6J6S8L3"/>
<organism evidence="5">
    <name type="scientific">freshwater metagenome</name>
    <dbReference type="NCBI Taxonomy" id="449393"/>
    <lineage>
        <taxon>unclassified sequences</taxon>
        <taxon>metagenomes</taxon>
        <taxon>ecological metagenomes</taxon>
    </lineage>
</organism>
<dbReference type="PANTHER" id="PTHR45772">
    <property type="entry name" value="CONSERVED COMPONENT OF ABC TRANSPORTER FOR NATURAL AMINO ACIDS-RELATED"/>
    <property type="match status" value="1"/>
</dbReference>
<keyword evidence="1" id="KW-0813">Transport</keyword>